<accession>A0ABW0PUF7</accession>
<evidence type="ECO:0000256" key="6">
    <source>
        <dbReference type="ARBA" id="ARBA00023277"/>
    </source>
</evidence>
<name>A0ABW0PUF7_9HYPH</name>
<evidence type="ECO:0000259" key="8">
    <source>
        <dbReference type="Pfam" id="PF17042"/>
    </source>
</evidence>
<dbReference type="Gene3D" id="3.40.50.10840">
    <property type="entry name" value="Putative sugar-binding, N-terminal domain"/>
    <property type="match status" value="1"/>
</dbReference>
<dbReference type="InterPro" id="IPR042213">
    <property type="entry name" value="NBD_C_sf"/>
</dbReference>
<dbReference type="Pfam" id="PF07005">
    <property type="entry name" value="SBD_N"/>
    <property type="match status" value="1"/>
</dbReference>
<dbReference type="EMBL" id="JBHSML010000003">
    <property type="protein sequence ID" value="MFC5515786.1"/>
    <property type="molecule type" value="Genomic_DNA"/>
</dbReference>
<evidence type="ECO:0000256" key="3">
    <source>
        <dbReference type="ARBA" id="ARBA00022741"/>
    </source>
</evidence>
<dbReference type="Gene3D" id="3.40.980.20">
    <property type="entry name" value="Four-carbon acid sugar kinase, nucleotide binding domain"/>
    <property type="match status" value="1"/>
</dbReference>
<feature type="domain" description="Four-carbon acid sugar kinase nucleotide binding" evidence="8">
    <location>
        <begin position="255"/>
        <end position="331"/>
    </location>
</feature>
<protein>
    <submittedName>
        <fullName evidence="9">Four-carbon acid sugar kinase family protein</fullName>
    </submittedName>
</protein>
<evidence type="ECO:0000313" key="10">
    <source>
        <dbReference type="Proteomes" id="UP001596150"/>
    </source>
</evidence>
<sequence>MRPLFAIIADDLTGALDSSSPFALAGLTVAVAIGPDALDAALRDHPDVIVVNTATRGASADDAAATVADVASRLRATEPRTMFKKIDSRLKGHVLVETEAMARAFDCARIVVAPGVPEQGRLTVGGAVTGRGVAVPLPIKPHLPPGTIIVDAMTDAELDRIVAEHDWSQTLAVGARGLGAAFARRLGSVRHAPFRPSPRTLFAIGSRDPITIAQIDDLARAAPVYDVPPHRGAISLPIVLRSVDPLSGADSVAMHRFAEVARDAVARAEPDTLVACGGDTALAILDGMGSGVIYPQGEAAPGLPWFLIERPGQPGVRCIVKSGGFGDVDALANLLPK</sequence>
<evidence type="ECO:0000256" key="2">
    <source>
        <dbReference type="ARBA" id="ARBA00022679"/>
    </source>
</evidence>
<keyword evidence="6" id="KW-0119">Carbohydrate metabolism</keyword>
<dbReference type="InterPro" id="IPR031475">
    <property type="entry name" value="NBD_C"/>
</dbReference>
<dbReference type="Proteomes" id="UP001596150">
    <property type="component" value="Unassembled WGS sequence"/>
</dbReference>
<dbReference type="InterPro" id="IPR037051">
    <property type="entry name" value="4-carb_acid_sugar_kinase_N_sf"/>
</dbReference>
<dbReference type="SUPFAM" id="SSF142764">
    <property type="entry name" value="YgbK-like"/>
    <property type="match status" value="1"/>
</dbReference>
<keyword evidence="4 9" id="KW-0418">Kinase</keyword>
<feature type="domain" description="Four-carbon acid sugar kinase N-terminal" evidence="7">
    <location>
        <begin position="6"/>
        <end position="132"/>
    </location>
</feature>
<organism evidence="9 10">
    <name type="scientific">Kaistia terrae</name>
    <dbReference type="NCBI Taxonomy" id="537017"/>
    <lineage>
        <taxon>Bacteria</taxon>
        <taxon>Pseudomonadati</taxon>
        <taxon>Pseudomonadota</taxon>
        <taxon>Alphaproteobacteria</taxon>
        <taxon>Hyphomicrobiales</taxon>
        <taxon>Kaistiaceae</taxon>
        <taxon>Kaistia</taxon>
    </lineage>
</organism>
<keyword evidence="2" id="KW-0808">Transferase</keyword>
<dbReference type="RefSeq" id="WP_266341987.1">
    <property type="nucleotide sequence ID" value="NZ_JAPKNH010000001.1"/>
</dbReference>
<evidence type="ECO:0000256" key="4">
    <source>
        <dbReference type="ARBA" id="ARBA00022777"/>
    </source>
</evidence>
<evidence type="ECO:0000259" key="7">
    <source>
        <dbReference type="Pfam" id="PF07005"/>
    </source>
</evidence>
<dbReference type="InterPro" id="IPR010737">
    <property type="entry name" value="4-carb_acid_sugar_kinase_N"/>
</dbReference>
<evidence type="ECO:0000256" key="1">
    <source>
        <dbReference type="ARBA" id="ARBA00005715"/>
    </source>
</evidence>
<comment type="similarity">
    <text evidence="1">Belongs to the four-carbon acid sugar kinase family.</text>
</comment>
<comment type="caution">
    <text evidence="9">The sequence shown here is derived from an EMBL/GenBank/DDBJ whole genome shotgun (WGS) entry which is preliminary data.</text>
</comment>
<keyword evidence="3" id="KW-0547">Nucleotide-binding</keyword>
<reference evidence="10" key="1">
    <citation type="journal article" date="2019" name="Int. J. Syst. Evol. Microbiol.">
        <title>The Global Catalogue of Microorganisms (GCM) 10K type strain sequencing project: providing services to taxonomists for standard genome sequencing and annotation.</title>
        <authorList>
            <consortium name="The Broad Institute Genomics Platform"/>
            <consortium name="The Broad Institute Genome Sequencing Center for Infectious Disease"/>
            <person name="Wu L."/>
            <person name="Ma J."/>
        </authorList>
    </citation>
    <scope>NUCLEOTIDE SEQUENCE [LARGE SCALE GENOMIC DNA]</scope>
    <source>
        <strain evidence="10">KACC 12633</strain>
    </source>
</reference>
<proteinExistence type="inferred from homology"/>
<evidence type="ECO:0000256" key="5">
    <source>
        <dbReference type="ARBA" id="ARBA00022840"/>
    </source>
</evidence>
<keyword evidence="5" id="KW-0067">ATP-binding</keyword>
<keyword evidence="10" id="KW-1185">Reference proteome</keyword>
<gene>
    <name evidence="9" type="ORF">ACFPP9_08405</name>
</gene>
<dbReference type="Pfam" id="PF17042">
    <property type="entry name" value="NBD_C"/>
    <property type="match status" value="1"/>
</dbReference>
<dbReference type="GO" id="GO:0016301">
    <property type="term" value="F:kinase activity"/>
    <property type="evidence" value="ECO:0007669"/>
    <property type="project" value="UniProtKB-KW"/>
</dbReference>
<evidence type="ECO:0000313" key="9">
    <source>
        <dbReference type="EMBL" id="MFC5515786.1"/>
    </source>
</evidence>